<evidence type="ECO:0000256" key="1">
    <source>
        <dbReference type="SAM" id="MobiDB-lite"/>
    </source>
</evidence>
<sequence length="26" mass="2698">MGKVSVQPSPKGRPGNPPRPRAPICA</sequence>
<gene>
    <name evidence="2" type="ORF">MACK_003264</name>
</gene>
<proteinExistence type="predicted"/>
<feature type="region of interest" description="Disordered" evidence="1">
    <location>
        <begin position="1"/>
        <end position="26"/>
    </location>
</feature>
<protein>
    <submittedName>
        <fullName evidence="2">Uncharacterized protein</fullName>
    </submittedName>
</protein>
<name>A0A976SIE8_THEOR</name>
<dbReference type="Proteomes" id="UP000244811">
    <property type="component" value="Chromosome 1"/>
</dbReference>
<reference evidence="2" key="1">
    <citation type="submission" date="2022-07" db="EMBL/GenBank/DDBJ databases">
        <title>Evaluation of T. orientalis genome assembly methods using nanopore sequencing and analysis of variation between genomes.</title>
        <authorList>
            <person name="Yam J."/>
            <person name="Micallef M.L."/>
            <person name="Liu M."/>
            <person name="Djordjevic S.P."/>
            <person name="Bogema D.R."/>
            <person name="Jenkins C."/>
        </authorList>
    </citation>
    <scope>NUCLEOTIDE SEQUENCE</scope>
    <source>
        <strain evidence="2">Goon Nure</strain>
    </source>
</reference>
<accession>A0A976SIE8</accession>
<dbReference type="EMBL" id="CP056069">
    <property type="protein sequence ID" value="UVC49431.1"/>
    <property type="molecule type" value="Genomic_DNA"/>
</dbReference>
<evidence type="ECO:0000313" key="3">
    <source>
        <dbReference type="Proteomes" id="UP000244811"/>
    </source>
</evidence>
<evidence type="ECO:0000313" key="2">
    <source>
        <dbReference type="EMBL" id="UVC49431.1"/>
    </source>
</evidence>
<feature type="compositionally biased region" description="Pro residues" evidence="1">
    <location>
        <begin position="15"/>
        <end position="26"/>
    </location>
</feature>
<dbReference type="AlphaFoldDB" id="A0A976SIE8"/>
<organism evidence="2 3">
    <name type="scientific">Theileria orientalis</name>
    <dbReference type="NCBI Taxonomy" id="68886"/>
    <lineage>
        <taxon>Eukaryota</taxon>
        <taxon>Sar</taxon>
        <taxon>Alveolata</taxon>
        <taxon>Apicomplexa</taxon>
        <taxon>Aconoidasida</taxon>
        <taxon>Piroplasmida</taxon>
        <taxon>Theileriidae</taxon>
        <taxon>Theileria</taxon>
    </lineage>
</organism>